<keyword evidence="5" id="KW-0677">Repeat</keyword>
<proteinExistence type="inferred from homology"/>
<evidence type="ECO:0000313" key="11">
    <source>
        <dbReference type="Proteomes" id="UP000886523"/>
    </source>
</evidence>
<accession>A0A9P6DSR3</accession>
<keyword evidence="4" id="KW-0963">Cytoplasm</keyword>
<keyword evidence="3" id="KW-0728">SH3 domain</keyword>
<dbReference type="InterPro" id="IPR019734">
    <property type="entry name" value="TPR_rpt"/>
</dbReference>
<dbReference type="EMBL" id="MU129029">
    <property type="protein sequence ID" value="KAF9509768.1"/>
    <property type="molecule type" value="Genomic_DNA"/>
</dbReference>
<evidence type="ECO:0000256" key="5">
    <source>
        <dbReference type="ARBA" id="ARBA00022737"/>
    </source>
</evidence>
<dbReference type="PROSITE" id="PS51745">
    <property type="entry name" value="PB1"/>
    <property type="match status" value="1"/>
</dbReference>
<evidence type="ECO:0000256" key="7">
    <source>
        <dbReference type="PROSITE-ProRule" id="PRU00339"/>
    </source>
</evidence>
<comment type="similarity">
    <text evidence="2">Belongs to the NCF2/NOXA1 family.</text>
</comment>
<dbReference type="AlphaFoldDB" id="A0A9P6DSR3"/>
<dbReference type="Proteomes" id="UP000886523">
    <property type="component" value="Unassembled WGS sequence"/>
</dbReference>
<dbReference type="InterPro" id="IPR053793">
    <property type="entry name" value="PB1-like"/>
</dbReference>
<evidence type="ECO:0000256" key="2">
    <source>
        <dbReference type="ARBA" id="ARBA00008051"/>
    </source>
</evidence>
<dbReference type="FunFam" id="1.25.40.10:FF:000017">
    <property type="entry name" value="NADPH oxidase regulator NoxR"/>
    <property type="match status" value="1"/>
</dbReference>
<dbReference type="InterPro" id="IPR011990">
    <property type="entry name" value="TPR-like_helical_dom_sf"/>
</dbReference>
<evidence type="ECO:0000313" key="10">
    <source>
        <dbReference type="EMBL" id="KAF9509768.1"/>
    </source>
</evidence>
<organism evidence="10 11">
    <name type="scientific">Hydnum rufescens UP504</name>
    <dbReference type="NCBI Taxonomy" id="1448309"/>
    <lineage>
        <taxon>Eukaryota</taxon>
        <taxon>Fungi</taxon>
        <taxon>Dikarya</taxon>
        <taxon>Basidiomycota</taxon>
        <taxon>Agaricomycotina</taxon>
        <taxon>Agaricomycetes</taxon>
        <taxon>Cantharellales</taxon>
        <taxon>Hydnaceae</taxon>
        <taxon>Hydnum</taxon>
    </lineage>
</organism>
<dbReference type="Pfam" id="PF00564">
    <property type="entry name" value="PB1"/>
    <property type="match status" value="1"/>
</dbReference>
<dbReference type="PANTHER" id="PTHR15175">
    <property type="entry name" value="NEUTROPHIL CYTOSOLIC FACTOR 2, NEUTROPHIL NADPH OXIDASE FACTOR 2"/>
    <property type="match status" value="1"/>
</dbReference>
<comment type="subcellular location">
    <subcellularLocation>
        <location evidence="1">Cytoplasm</location>
    </subcellularLocation>
</comment>
<dbReference type="InterPro" id="IPR051864">
    <property type="entry name" value="NCF2_NOXA1"/>
</dbReference>
<protein>
    <recommendedName>
        <fullName evidence="9">PB1 domain-containing protein</fullName>
    </recommendedName>
</protein>
<feature type="domain" description="PB1" evidence="9">
    <location>
        <begin position="562"/>
        <end position="648"/>
    </location>
</feature>
<evidence type="ECO:0000256" key="1">
    <source>
        <dbReference type="ARBA" id="ARBA00004496"/>
    </source>
</evidence>
<feature type="compositionally biased region" description="Low complexity" evidence="8">
    <location>
        <begin position="376"/>
        <end position="386"/>
    </location>
</feature>
<gene>
    <name evidence="10" type="ORF">BS47DRAFT_1396612</name>
</gene>
<dbReference type="OrthoDB" id="9450131at2759"/>
<dbReference type="GO" id="GO:0005737">
    <property type="term" value="C:cytoplasm"/>
    <property type="evidence" value="ECO:0007669"/>
    <property type="project" value="UniProtKB-SubCell"/>
</dbReference>
<keyword evidence="11" id="KW-1185">Reference proteome</keyword>
<dbReference type="SMART" id="SM00666">
    <property type="entry name" value="PB1"/>
    <property type="match status" value="1"/>
</dbReference>
<feature type="compositionally biased region" description="Polar residues" evidence="8">
    <location>
        <begin position="502"/>
        <end position="519"/>
    </location>
</feature>
<dbReference type="InterPro" id="IPR000270">
    <property type="entry name" value="PB1_dom"/>
</dbReference>
<comment type="caution">
    <text evidence="10">The sequence shown here is derived from an EMBL/GenBank/DDBJ whole genome shotgun (WGS) entry which is preliminary data.</text>
</comment>
<evidence type="ECO:0000259" key="9">
    <source>
        <dbReference type="PROSITE" id="PS51745"/>
    </source>
</evidence>
<sequence>MISILGKGVMATLTGAVVFLIQIRNVCLLGDLSVDSPDRKCNGAGTVSCSGPSSFESQVAGPHASPAVEPLADRQQPDHFFLIPPFLRKSQTVLLIFVLTPPLAARFHAKVSDKEITILVPVYNSWLRVHLLSFFLFPSLSMSLKQELETHAAALAAYDRQDFQEAIKIFQTIANTSKIHTNIGLIYATLGKHEQAVDSFNAATELDQYLAIAYFQCGVSNFLLGRFDYALRDFEEALLYLRRNQNIDYEQLGLKFKLYSAEVLFNKGLCRIYLGDERGLDDMVLASREKVVREHDVIDEAIRDKGDQYTVFSIPVGILFRPSAMKLKNTKSKDYLGKAKLISATGAHDAFTTFTGVTRLNQGQLPSGAPIDNDLNRTNSSSTSRSVPATAETKVSDDSFKDDNEPLARIKRDSYTGSCRFHEDHKSTSSWRATWILSAASTCLGLTCATATHHALPGPKPLADIYDGYLEEYANEKRSSAGTGSPPRPQGISKAAAGLPPSNRSSDSVGNAPKSTSGSLRRKRTRKPTRSFSRARGRSYDQEDEEGYASGDYEEWDNQFVKILVKIHYQGDNRGMTLAPDTPYKDFVDKVAAKFGALPSAITFKFKDQEDEKVSLLDASDYDLALETARAFAKGKPEGRLEVWCFDA</sequence>
<evidence type="ECO:0000256" key="8">
    <source>
        <dbReference type="SAM" id="MobiDB-lite"/>
    </source>
</evidence>
<evidence type="ECO:0000256" key="6">
    <source>
        <dbReference type="ARBA" id="ARBA00022803"/>
    </source>
</evidence>
<name>A0A9P6DSR3_9AGAM</name>
<dbReference type="SUPFAM" id="SSF54277">
    <property type="entry name" value="CAD &amp; PB1 domains"/>
    <property type="match status" value="1"/>
</dbReference>
<feature type="region of interest" description="Disordered" evidence="8">
    <location>
        <begin position="477"/>
        <end position="548"/>
    </location>
</feature>
<dbReference type="Pfam" id="PF13181">
    <property type="entry name" value="TPR_8"/>
    <property type="match status" value="1"/>
</dbReference>
<feature type="repeat" description="TPR" evidence="7">
    <location>
        <begin position="177"/>
        <end position="210"/>
    </location>
</feature>
<keyword evidence="6 7" id="KW-0802">TPR repeat</keyword>
<evidence type="ECO:0000256" key="3">
    <source>
        <dbReference type="ARBA" id="ARBA00022443"/>
    </source>
</evidence>
<dbReference type="Gene3D" id="3.10.20.90">
    <property type="entry name" value="Phosphatidylinositol 3-kinase Catalytic Subunit, Chain A, domain 1"/>
    <property type="match status" value="1"/>
</dbReference>
<reference evidence="10" key="1">
    <citation type="journal article" date="2020" name="Nat. Commun.">
        <title>Large-scale genome sequencing of mycorrhizal fungi provides insights into the early evolution of symbiotic traits.</title>
        <authorList>
            <person name="Miyauchi S."/>
            <person name="Kiss E."/>
            <person name="Kuo A."/>
            <person name="Drula E."/>
            <person name="Kohler A."/>
            <person name="Sanchez-Garcia M."/>
            <person name="Morin E."/>
            <person name="Andreopoulos B."/>
            <person name="Barry K.W."/>
            <person name="Bonito G."/>
            <person name="Buee M."/>
            <person name="Carver A."/>
            <person name="Chen C."/>
            <person name="Cichocki N."/>
            <person name="Clum A."/>
            <person name="Culley D."/>
            <person name="Crous P.W."/>
            <person name="Fauchery L."/>
            <person name="Girlanda M."/>
            <person name="Hayes R.D."/>
            <person name="Keri Z."/>
            <person name="LaButti K."/>
            <person name="Lipzen A."/>
            <person name="Lombard V."/>
            <person name="Magnuson J."/>
            <person name="Maillard F."/>
            <person name="Murat C."/>
            <person name="Nolan M."/>
            <person name="Ohm R.A."/>
            <person name="Pangilinan J."/>
            <person name="Pereira M.F."/>
            <person name="Perotto S."/>
            <person name="Peter M."/>
            <person name="Pfister S."/>
            <person name="Riley R."/>
            <person name="Sitrit Y."/>
            <person name="Stielow J.B."/>
            <person name="Szollosi G."/>
            <person name="Zifcakova L."/>
            <person name="Stursova M."/>
            <person name="Spatafora J.W."/>
            <person name="Tedersoo L."/>
            <person name="Vaario L.M."/>
            <person name="Yamada A."/>
            <person name="Yan M."/>
            <person name="Wang P."/>
            <person name="Xu J."/>
            <person name="Bruns T."/>
            <person name="Baldrian P."/>
            <person name="Vilgalys R."/>
            <person name="Dunand C."/>
            <person name="Henrissat B."/>
            <person name="Grigoriev I.V."/>
            <person name="Hibbett D."/>
            <person name="Nagy L.G."/>
            <person name="Martin F.M."/>
        </authorList>
    </citation>
    <scope>NUCLEOTIDE SEQUENCE</scope>
    <source>
        <strain evidence="10">UP504</strain>
    </source>
</reference>
<dbReference type="Gene3D" id="1.25.40.10">
    <property type="entry name" value="Tetratricopeptide repeat domain"/>
    <property type="match status" value="1"/>
</dbReference>
<feature type="compositionally biased region" description="Basic and acidic residues" evidence="8">
    <location>
        <begin position="394"/>
        <end position="405"/>
    </location>
</feature>
<dbReference type="SUPFAM" id="SSF48452">
    <property type="entry name" value="TPR-like"/>
    <property type="match status" value="1"/>
</dbReference>
<feature type="region of interest" description="Disordered" evidence="8">
    <location>
        <begin position="362"/>
        <end position="405"/>
    </location>
</feature>
<dbReference type="SMART" id="SM00028">
    <property type="entry name" value="TPR"/>
    <property type="match status" value="2"/>
</dbReference>
<evidence type="ECO:0000256" key="4">
    <source>
        <dbReference type="ARBA" id="ARBA00022490"/>
    </source>
</evidence>
<dbReference type="PANTHER" id="PTHR15175:SF0">
    <property type="entry name" value="SH3 DOMAIN-CONTAINING PROTEIN C23A1.17"/>
    <property type="match status" value="1"/>
</dbReference>
<dbReference type="PROSITE" id="PS50005">
    <property type="entry name" value="TPR"/>
    <property type="match status" value="1"/>
</dbReference>
<feature type="compositionally biased region" description="Basic residues" evidence="8">
    <location>
        <begin position="520"/>
        <end position="537"/>
    </location>
</feature>